<evidence type="ECO:0000313" key="2">
    <source>
        <dbReference type="EMBL" id="TRW21514.1"/>
    </source>
</evidence>
<accession>A0A552UTH8</accession>
<dbReference type="EMBL" id="VJVZ01000018">
    <property type="protein sequence ID" value="TRW21514.1"/>
    <property type="molecule type" value="Genomic_DNA"/>
</dbReference>
<keyword evidence="2" id="KW-0378">Hydrolase</keyword>
<proteinExistence type="predicted"/>
<protein>
    <submittedName>
        <fullName evidence="2">Carboxypeptidase-like regulatory domain-containing protein</fullName>
    </submittedName>
</protein>
<keyword evidence="1" id="KW-0732">Signal</keyword>
<dbReference type="OrthoDB" id="914976at2"/>
<keyword evidence="2" id="KW-0645">Protease</keyword>
<gene>
    <name evidence="2" type="ORF">FMM05_19860</name>
</gene>
<evidence type="ECO:0000256" key="1">
    <source>
        <dbReference type="SAM" id="SignalP"/>
    </source>
</evidence>
<organism evidence="2 3">
    <name type="scientific">Flavobacterium zepuense</name>
    <dbReference type="NCBI Taxonomy" id="2593302"/>
    <lineage>
        <taxon>Bacteria</taxon>
        <taxon>Pseudomonadati</taxon>
        <taxon>Bacteroidota</taxon>
        <taxon>Flavobacteriia</taxon>
        <taxon>Flavobacteriales</taxon>
        <taxon>Flavobacteriaceae</taxon>
        <taxon>Flavobacterium</taxon>
    </lineage>
</organism>
<keyword evidence="2" id="KW-0121">Carboxypeptidase</keyword>
<comment type="caution">
    <text evidence="2">The sequence shown here is derived from an EMBL/GenBank/DDBJ whole genome shotgun (WGS) entry which is preliminary data.</text>
</comment>
<dbReference type="AlphaFoldDB" id="A0A552UTH8"/>
<name>A0A552UTH8_9FLAO</name>
<dbReference type="RefSeq" id="WP_143375174.1">
    <property type="nucleotide sequence ID" value="NZ_VJVZ01000018.1"/>
</dbReference>
<keyword evidence="3" id="KW-1185">Reference proteome</keyword>
<reference evidence="2 3" key="1">
    <citation type="submission" date="2019-07" db="EMBL/GenBank/DDBJ databases">
        <title>Flavobacterium sp. nov., isolated from glacier ice.</title>
        <authorList>
            <person name="Liu Q."/>
            <person name="Xin Y.-H."/>
        </authorList>
    </citation>
    <scope>NUCLEOTIDE SEQUENCE [LARGE SCALE GENOMIC DNA]</scope>
    <source>
        <strain evidence="2 3">ZT4R6</strain>
    </source>
</reference>
<feature type="chain" id="PRO_5021764141" evidence="1">
    <location>
        <begin position="19"/>
        <end position="294"/>
    </location>
</feature>
<dbReference type="Proteomes" id="UP000320643">
    <property type="component" value="Unassembled WGS sequence"/>
</dbReference>
<dbReference type="GO" id="GO:0004180">
    <property type="term" value="F:carboxypeptidase activity"/>
    <property type="evidence" value="ECO:0007669"/>
    <property type="project" value="UniProtKB-KW"/>
</dbReference>
<sequence length="294" mass="32921">MKFLYTLVLGFACLTVNAQNLIVLDAATKQPVPFTLVTAILRGEPVSRDYCNQDGTLTVSVKNYEMLQFSCLGYKEVVIKKSDVGAQVLLQPDAFELDEVVISGKTDVLTVGYIDNKKLNFSGTAAGFQDAVYIPNTLGSATTIKSFLFKIVKSKNRFAYRLHFYKPSLIAHTPGEEITHDNIIGFIEKDAKGLTELDLSVYAVEFPLEGVYVSIEGLGTCDANGTITETKKDAFITYETFRTAEPIFCHQPEFFIKNGWINENERIIRDFEYMKEPVPKDALRAPSFGLKVYR</sequence>
<evidence type="ECO:0000313" key="3">
    <source>
        <dbReference type="Proteomes" id="UP000320643"/>
    </source>
</evidence>
<feature type="signal peptide" evidence="1">
    <location>
        <begin position="1"/>
        <end position="18"/>
    </location>
</feature>